<dbReference type="InterPro" id="IPR005829">
    <property type="entry name" value="Sugar_transporter_CS"/>
</dbReference>
<protein>
    <submittedName>
        <fullName evidence="13">Sugar porter family MFS transporter</fullName>
    </submittedName>
</protein>
<dbReference type="SUPFAM" id="SSF103473">
    <property type="entry name" value="MFS general substrate transporter"/>
    <property type="match status" value="1"/>
</dbReference>
<evidence type="ECO:0000313" key="13">
    <source>
        <dbReference type="EMBL" id="HJB10437.1"/>
    </source>
</evidence>
<feature type="transmembrane region" description="Helical" evidence="11">
    <location>
        <begin position="344"/>
        <end position="364"/>
    </location>
</feature>
<evidence type="ECO:0000256" key="11">
    <source>
        <dbReference type="SAM" id="Phobius"/>
    </source>
</evidence>
<dbReference type="GO" id="GO:0005886">
    <property type="term" value="C:plasma membrane"/>
    <property type="evidence" value="ECO:0007669"/>
    <property type="project" value="UniProtKB-SubCell"/>
</dbReference>
<evidence type="ECO:0000256" key="2">
    <source>
        <dbReference type="ARBA" id="ARBA00010992"/>
    </source>
</evidence>
<proteinExistence type="inferred from homology"/>
<evidence type="ECO:0000256" key="6">
    <source>
        <dbReference type="ARBA" id="ARBA00022692"/>
    </source>
</evidence>
<dbReference type="InterPro" id="IPR047984">
    <property type="entry name" value="XylE-like"/>
</dbReference>
<organism evidence="13 14">
    <name type="scientific">Candidatus Brachybacterium merdavium</name>
    <dbReference type="NCBI Taxonomy" id="2838513"/>
    <lineage>
        <taxon>Bacteria</taxon>
        <taxon>Bacillati</taxon>
        <taxon>Actinomycetota</taxon>
        <taxon>Actinomycetes</taxon>
        <taxon>Micrococcales</taxon>
        <taxon>Dermabacteraceae</taxon>
        <taxon>Brachybacterium</taxon>
    </lineage>
</organism>
<dbReference type="Proteomes" id="UP000823823">
    <property type="component" value="Unassembled WGS sequence"/>
</dbReference>
<feature type="transmembrane region" description="Helical" evidence="11">
    <location>
        <begin position="29"/>
        <end position="45"/>
    </location>
</feature>
<dbReference type="InterPro" id="IPR020846">
    <property type="entry name" value="MFS_dom"/>
</dbReference>
<keyword evidence="7 11" id="KW-1133">Transmembrane helix</keyword>
<dbReference type="EMBL" id="DWZH01000056">
    <property type="protein sequence ID" value="HJB10437.1"/>
    <property type="molecule type" value="Genomic_DNA"/>
</dbReference>
<comment type="caution">
    <text evidence="13">The sequence shown here is derived from an EMBL/GenBank/DDBJ whole genome shotgun (WGS) entry which is preliminary data.</text>
</comment>
<evidence type="ECO:0000256" key="7">
    <source>
        <dbReference type="ARBA" id="ARBA00022989"/>
    </source>
</evidence>
<evidence type="ECO:0000256" key="5">
    <source>
        <dbReference type="ARBA" id="ARBA00022597"/>
    </source>
</evidence>
<sequence length="494" mass="52130">MSSSAERPSPGGSSPDSPSGGSAALNPKVIGISIAAAVGGFLFGFDTSVINGAVNALSDEFSLGAGLTGFAVSSALIGCAVGAWFTGGLANRFGRVPVMVIAAVLFFASAVGSGLAVGVWDLIAWRLLGGLGVGAASVIAPAYIAEVAPAKYRGRLGSLQQLAIVLGIFTALLSNALLADVAGGSAEQLWLGVDAWRWMFMIEAVPAAIYGIMALRLPESPRYLVGKGDLDKASKILYDFTGELDVNLKIDQIRTSLEQEQRETFRDLLGERFGLRPIVWIGILLSLFQQLVGINVIFYYSTTLWQSVGFDESQALLTSTITSVMNIVATILAILLVDKVGRRIMLLVGSAGMTVSLGLMAFAFSFGQVTGGDTVSLDQPWSGLALVGANAFVMFFGTTWGPLVWVLLGEIFPNRIRASALAVAAAAQWAANFAVSTTFPALSEIGLTFAYGLYAAFALLSFVFVYLQVPETKDRELEDMDDLQLGRADKSRSS</sequence>
<keyword evidence="4" id="KW-1003">Cell membrane</keyword>
<dbReference type="PANTHER" id="PTHR48020:SF12">
    <property type="entry name" value="PROTON MYO-INOSITOL COTRANSPORTER"/>
    <property type="match status" value="1"/>
</dbReference>
<dbReference type="FunFam" id="1.20.1250.20:FF:000122">
    <property type="entry name" value="D-xylose transporter XylE"/>
    <property type="match status" value="1"/>
</dbReference>
<dbReference type="PROSITE" id="PS00216">
    <property type="entry name" value="SUGAR_TRANSPORT_1"/>
    <property type="match status" value="1"/>
</dbReference>
<feature type="transmembrane region" description="Helical" evidence="11">
    <location>
        <begin position="123"/>
        <end position="144"/>
    </location>
</feature>
<gene>
    <name evidence="13" type="ORF">H9786_07880</name>
</gene>
<dbReference type="Pfam" id="PF00083">
    <property type="entry name" value="Sugar_tr"/>
    <property type="match status" value="1"/>
</dbReference>
<evidence type="ECO:0000256" key="3">
    <source>
        <dbReference type="ARBA" id="ARBA00022448"/>
    </source>
</evidence>
<dbReference type="PROSITE" id="PS00217">
    <property type="entry name" value="SUGAR_TRANSPORT_2"/>
    <property type="match status" value="1"/>
</dbReference>
<feature type="transmembrane region" description="Helical" evidence="11">
    <location>
        <begin position="448"/>
        <end position="467"/>
    </location>
</feature>
<evidence type="ECO:0000313" key="14">
    <source>
        <dbReference type="Proteomes" id="UP000823823"/>
    </source>
</evidence>
<evidence type="ECO:0000256" key="1">
    <source>
        <dbReference type="ARBA" id="ARBA00004651"/>
    </source>
</evidence>
<dbReference type="Gene3D" id="1.20.1250.20">
    <property type="entry name" value="MFS general substrate transporter like domains"/>
    <property type="match status" value="2"/>
</dbReference>
<dbReference type="AlphaFoldDB" id="A0A9D2LD59"/>
<evidence type="ECO:0000256" key="8">
    <source>
        <dbReference type="ARBA" id="ARBA00023136"/>
    </source>
</evidence>
<name>A0A9D2LD59_9MICO</name>
<feature type="transmembrane region" description="Helical" evidence="11">
    <location>
        <begin position="384"/>
        <end position="408"/>
    </location>
</feature>
<comment type="similarity">
    <text evidence="2 9">Belongs to the major facilitator superfamily. Sugar transporter (TC 2.A.1.1) family.</text>
</comment>
<dbReference type="GO" id="GO:0022857">
    <property type="term" value="F:transmembrane transporter activity"/>
    <property type="evidence" value="ECO:0007669"/>
    <property type="project" value="InterPro"/>
</dbReference>
<dbReference type="InterPro" id="IPR005828">
    <property type="entry name" value="MFS_sugar_transport-like"/>
</dbReference>
<feature type="region of interest" description="Disordered" evidence="10">
    <location>
        <begin position="1"/>
        <end position="22"/>
    </location>
</feature>
<dbReference type="NCBIfam" id="TIGR00879">
    <property type="entry name" value="SP"/>
    <property type="match status" value="1"/>
</dbReference>
<dbReference type="InterPro" id="IPR003663">
    <property type="entry name" value="Sugar/inositol_transpt"/>
</dbReference>
<feature type="transmembrane region" description="Helical" evidence="11">
    <location>
        <begin position="98"/>
        <end position="117"/>
    </location>
</feature>
<reference evidence="13" key="2">
    <citation type="submission" date="2021-04" db="EMBL/GenBank/DDBJ databases">
        <authorList>
            <person name="Gilroy R."/>
        </authorList>
    </citation>
    <scope>NUCLEOTIDE SEQUENCE</scope>
    <source>
        <strain evidence="13">ChiHjej13B12-24818</strain>
    </source>
</reference>
<evidence type="ECO:0000256" key="10">
    <source>
        <dbReference type="SAM" id="MobiDB-lite"/>
    </source>
</evidence>
<dbReference type="PRINTS" id="PR00171">
    <property type="entry name" value="SUGRTRNSPORT"/>
</dbReference>
<feature type="transmembrane region" description="Helical" evidence="11">
    <location>
        <begin position="420"/>
        <end position="442"/>
    </location>
</feature>
<feature type="compositionally biased region" description="Low complexity" evidence="10">
    <location>
        <begin position="8"/>
        <end position="22"/>
    </location>
</feature>
<evidence type="ECO:0000256" key="4">
    <source>
        <dbReference type="ARBA" id="ARBA00022475"/>
    </source>
</evidence>
<keyword evidence="3 9" id="KW-0813">Transport</keyword>
<dbReference type="CDD" id="cd17359">
    <property type="entry name" value="MFS_XylE_like"/>
    <property type="match status" value="1"/>
</dbReference>
<evidence type="ECO:0000256" key="9">
    <source>
        <dbReference type="RuleBase" id="RU003346"/>
    </source>
</evidence>
<feature type="transmembrane region" description="Helical" evidence="11">
    <location>
        <begin position="278"/>
        <end position="300"/>
    </location>
</feature>
<feature type="transmembrane region" description="Helical" evidence="11">
    <location>
        <begin position="65"/>
        <end position="86"/>
    </location>
</feature>
<feature type="domain" description="Major facilitator superfamily (MFS) profile" evidence="12">
    <location>
        <begin position="32"/>
        <end position="473"/>
    </location>
</feature>
<keyword evidence="6 11" id="KW-0812">Transmembrane</keyword>
<evidence type="ECO:0000259" key="12">
    <source>
        <dbReference type="PROSITE" id="PS50850"/>
    </source>
</evidence>
<accession>A0A9D2LD59</accession>
<keyword evidence="8 11" id="KW-0472">Membrane</keyword>
<reference evidence="13" key="1">
    <citation type="journal article" date="2021" name="PeerJ">
        <title>Extensive microbial diversity within the chicken gut microbiome revealed by metagenomics and culture.</title>
        <authorList>
            <person name="Gilroy R."/>
            <person name="Ravi A."/>
            <person name="Getino M."/>
            <person name="Pursley I."/>
            <person name="Horton D.L."/>
            <person name="Alikhan N.F."/>
            <person name="Baker D."/>
            <person name="Gharbi K."/>
            <person name="Hall N."/>
            <person name="Watson M."/>
            <person name="Adriaenssens E.M."/>
            <person name="Foster-Nyarko E."/>
            <person name="Jarju S."/>
            <person name="Secka A."/>
            <person name="Antonio M."/>
            <person name="Oren A."/>
            <person name="Chaudhuri R.R."/>
            <person name="La Ragione R."/>
            <person name="Hildebrand F."/>
            <person name="Pallen M.J."/>
        </authorList>
    </citation>
    <scope>NUCLEOTIDE SEQUENCE</scope>
    <source>
        <strain evidence="13">ChiHjej13B12-24818</strain>
    </source>
</reference>
<feature type="transmembrane region" description="Helical" evidence="11">
    <location>
        <begin position="198"/>
        <end position="217"/>
    </location>
</feature>
<keyword evidence="5" id="KW-0762">Sugar transport</keyword>
<dbReference type="PROSITE" id="PS50850">
    <property type="entry name" value="MFS"/>
    <property type="match status" value="1"/>
</dbReference>
<dbReference type="InterPro" id="IPR050814">
    <property type="entry name" value="Myo-inositol_Transporter"/>
</dbReference>
<comment type="subcellular location">
    <subcellularLocation>
        <location evidence="1">Cell membrane</location>
        <topology evidence="1">Multi-pass membrane protein</topology>
    </subcellularLocation>
</comment>
<dbReference type="PANTHER" id="PTHR48020">
    <property type="entry name" value="PROTON MYO-INOSITOL COTRANSPORTER"/>
    <property type="match status" value="1"/>
</dbReference>
<feature type="transmembrane region" description="Helical" evidence="11">
    <location>
        <begin position="156"/>
        <end position="178"/>
    </location>
</feature>
<feature type="transmembrane region" description="Helical" evidence="11">
    <location>
        <begin position="315"/>
        <end position="337"/>
    </location>
</feature>
<dbReference type="InterPro" id="IPR036259">
    <property type="entry name" value="MFS_trans_sf"/>
</dbReference>